<feature type="compositionally biased region" description="Basic and acidic residues" evidence="2">
    <location>
        <begin position="1081"/>
        <end position="1093"/>
    </location>
</feature>
<feature type="compositionally biased region" description="Acidic residues" evidence="2">
    <location>
        <begin position="1128"/>
        <end position="1145"/>
    </location>
</feature>
<dbReference type="EMBL" id="BFEA01000116">
    <property type="protein sequence ID" value="GBG69517.1"/>
    <property type="molecule type" value="Genomic_DNA"/>
</dbReference>
<evidence type="ECO:0000313" key="4">
    <source>
        <dbReference type="EMBL" id="GBG69517.1"/>
    </source>
</evidence>
<dbReference type="PANTHER" id="PTHR12048:SF0">
    <property type="entry name" value="CCAAT_ENHANCER-BINDING PROTEIN ZETA"/>
    <property type="match status" value="1"/>
</dbReference>
<feature type="compositionally biased region" description="Basic and acidic residues" evidence="2">
    <location>
        <begin position="1232"/>
        <end position="1243"/>
    </location>
</feature>
<feature type="compositionally biased region" description="Basic and acidic residues" evidence="2">
    <location>
        <begin position="799"/>
        <end position="816"/>
    </location>
</feature>
<dbReference type="GO" id="GO:0005634">
    <property type="term" value="C:nucleus"/>
    <property type="evidence" value="ECO:0007669"/>
    <property type="project" value="UniProtKB-ARBA"/>
</dbReference>
<feature type="compositionally biased region" description="Basic and acidic residues" evidence="2">
    <location>
        <begin position="163"/>
        <end position="175"/>
    </location>
</feature>
<feature type="compositionally biased region" description="Acidic residues" evidence="2">
    <location>
        <begin position="1099"/>
        <end position="1116"/>
    </location>
</feature>
<feature type="compositionally biased region" description="Basic and acidic residues" evidence="2">
    <location>
        <begin position="34"/>
        <end position="43"/>
    </location>
</feature>
<feature type="compositionally biased region" description="Acidic residues" evidence="2">
    <location>
        <begin position="1217"/>
        <end position="1231"/>
    </location>
</feature>
<gene>
    <name evidence="4" type="ORF">CBR_g4353</name>
</gene>
<evidence type="ECO:0000259" key="3">
    <source>
        <dbReference type="Pfam" id="PF03914"/>
    </source>
</evidence>
<dbReference type="STRING" id="69332.A0A388KHN6"/>
<comment type="caution">
    <text evidence="4">The sequence shown here is derived from an EMBL/GenBank/DDBJ whole genome shotgun (WGS) entry which is preliminary data.</text>
</comment>
<feature type="region of interest" description="Disordered" evidence="2">
    <location>
        <begin position="69"/>
        <end position="220"/>
    </location>
</feature>
<feature type="compositionally biased region" description="Acidic residues" evidence="2">
    <location>
        <begin position="748"/>
        <end position="760"/>
    </location>
</feature>
<dbReference type="Proteomes" id="UP000265515">
    <property type="component" value="Unassembled WGS sequence"/>
</dbReference>
<dbReference type="SUPFAM" id="SSF48371">
    <property type="entry name" value="ARM repeat"/>
    <property type="match status" value="1"/>
</dbReference>
<feature type="region of interest" description="Disordered" evidence="2">
    <location>
        <begin position="1042"/>
        <end position="1327"/>
    </location>
</feature>
<evidence type="ECO:0000256" key="1">
    <source>
        <dbReference type="ARBA" id="ARBA00007797"/>
    </source>
</evidence>
<feature type="compositionally biased region" description="Basic and acidic residues" evidence="2">
    <location>
        <begin position="1"/>
        <end position="13"/>
    </location>
</feature>
<feature type="compositionally biased region" description="Gly residues" evidence="2">
    <location>
        <begin position="138"/>
        <end position="162"/>
    </location>
</feature>
<proteinExistence type="inferred from homology"/>
<feature type="compositionally biased region" description="Basic residues" evidence="2">
    <location>
        <begin position="1247"/>
        <end position="1260"/>
    </location>
</feature>
<evidence type="ECO:0000313" key="5">
    <source>
        <dbReference type="Proteomes" id="UP000265515"/>
    </source>
</evidence>
<feature type="compositionally biased region" description="Basic residues" evidence="2">
    <location>
        <begin position="1180"/>
        <end position="1193"/>
    </location>
</feature>
<feature type="compositionally biased region" description="Basic and acidic residues" evidence="2">
    <location>
        <begin position="186"/>
        <end position="202"/>
    </location>
</feature>
<sequence>MAKKEKVGDESGERRKKGRDAAAAAASKSIEDEEGKREGKGKTTDSVADVEAIKADVAAFAADLGFATSLGKASGFDDRDFRRPPRKLGSRRTEDEESDSDGGDGGGYGDADGDDENDGGRSRGGGGGGGGRREKGVAGRGGGGRLGRQEAGGRGGRLGEGVGRGDRRSEREQREAGPVQKGAKVGSEEREGGRDGMGEGGRRYGSVKPWEKEEGEFSEKGRPHKAIANFKGKLDLPPGVWYDVASTLVQQLIPREGEGGGSALQRREGVEWENLVEQKKREGEALMYVKMEEYEREKAKDSDAKWLATVRQSGTSVDKVAAMTVAVQEDPIANIRSLDALLNMMESKGGKKFAAMATDSLRELFLRSLLPDRKLKFLHQQRLDVLPPGKEGWKLLLLWFWEDRLKQRFERFVGVVEAGTKDTLLFFKEKCIKAVFELLKEKPEQERWLLSILVNKLGDPDRKTAARASSMLLSLIEEHPNMKRVIVQEVDHFVFRPRVGTRARYYAVVFLNQIFLYKKADGPQLAKTLIDFYFGLFKVVTKGEDEEDEGEGADGKRRHLSREEYDKAKKALLKKKIKEKKKKAAGRKSGVEMDSRLLSALLTGVNRAFPYVEADDVEAVIEEHTPSLFKMVHSENLNLAIQALTLVYQLMAAHETISERFYRALFAVLFSPQLSKTSKGAMFLAIVHKAMCADVNIKRIAAFVKRLLQVAFQQQPQFTCGLLMMISEVLKARPTLWNSILQPEDADEDEHFVDVPDTDNPDPNNGDGAGGGKGGGKRKGVKKDGKVSRKDTEDDVDGGDSHSDGEDISMGEERDALAGVNIDIGGEETDSDDEDGDDEDDSEDNGRDKAKRSGRKKKVKEMKTEGKGYGERTRKSQEDEGKVLATREGPAGTTDGSFGRGSQKRGGSSNASYDPRHREPAFCNADRACWWELSALAKHAHPAVAAMAKTLLSGANVVYAGDPLRDLSLAVFLDRFVEKKPKNLKGRLSVNSRSALLQLAQKKELAVGSKEFQRMAQQDVAAEDVFFHKFYNANITKASSRARKKKEKKAFDGDESEDDLGRLDGDNSSEDEDEIDELLDREERTEGRTDLEGSRVGADDVESDSDYDYAALDDDMMYGSSDAHASDSEEEMDLSSGEEEEEDDGDCRGNEGKVKKGNQGNADGKSDRKKKSSSKEKKSVKTKQQKTGKKSSKLKLGDDVDSDSDGVQHLLMKGGSEDEGEACEDGDDAADGEDRDHRAESEGTRNAGKKKGRSVGKRKGPFASADDYNHLLMDGEGGGGDAESRQATSDDRKGRGTKRKRMEGKANRDGGKQGRGEGRGLINKLKK</sequence>
<feature type="compositionally biased region" description="Acidic residues" evidence="2">
    <location>
        <begin position="825"/>
        <end position="843"/>
    </location>
</feature>
<dbReference type="InterPro" id="IPR005612">
    <property type="entry name" value="CCAAT-binding_factor"/>
</dbReference>
<keyword evidence="5" id="KW-1185">Reference proteome</keyword>
<feature type="region of interest" description="Disordered" evidence="2">
    <location>
        <begin position="748"/>
        <end position="915"/>
    </location>
</feature>
<dbReference type="OrthoDB" id="28947at2759"/>
<dbReference type="InterPro" id="IPR040155">
    <property type="entry name" value="CEBPZ/Mak21-like"/>
</dbReference>
<feature type="domain" description="CCAAT-binding factor" evidence="3">
    <location>
        <begin position="640"/>
        <end position="948"/>
    </location>
</feature>
<name>A0A388KHN6_CHABU</name>
<dbReference type="PANTHER" id="PTHR12048">
    <property type="entry name" value="CCAAT-BINDING FACTOR-RELATED"/>
    <property type="match status" value="1"/>
</dbReference>
<feature type="compositionally biased region" description="Basic residues" evidence="2">
    <location>
        <begin position="849"/>
        <end position="860"/>
    </location>
</feature>
<dbReference type="Pfam" id="PF03914">
    <property type="entry name" value="CBF"/>
    <property type="match status" value="1"/>
</dbReference>
<organism evidence="4 5">
    <name type="scientific">Chara braunii</name>
    <name type="common">Braun's stonewort</name>
    <dbReference type="NCBI Taxonomy" id="69332"/>
    <lineage>
        <taxon>Eukaryota</taxon>
        <taxon>Viridiplantae</taxon>
        <taxon>Streptophyta</taxon>
        <taxon>Charophyceae</taxon>
        <taxon>Charales</taxon>
        <taxon>Characeae</taxon>
        <taxon>Chara</taxon>
    </lineage>
</organism>
<feature type="compositionally biased region" description="Basic and acidic residues" evidence="2">
    <location>
        <begin position="861"/>
        <end position="882"/>
    </location>
</feature>
<feature type="compositionally biased region" description="Acidic residues" evidence="2">
    <location>
        <begin position="1067"/>
        <end position="1080"/>
    </location>
</feature>
<dbReference type="Gramene" id="GBG69517">
    <property type="protein sequence ID" value="GBG69517"/>
    <property type="gene ID" value="CBR_g4353"/>
</dbReference>
<protein>
    <recommendedName>
        <fullName evidence="3">CCAAT-binding factor domain-containing protein</fullName>
    </recommendedName>
</protein>
<feature type="compositionally biased region" description="Basic and acidic residues" evidence="2">
    <location>
        <begin position="782"/>
        <end position="792"/>
    </location>
</feature>
<dbReference type="InterPro" id="IPR016024">
    <property type="entry name" value="ARM-type_fold"/>
</dbReference>
<reference evidence="4 5" key="1">
    <citation type="journal article" date="2018" name="Cell">
        <title>The Chara Genome: Secondary Complexity and Implications for Plant Terrestrialization.</title>
        <authorList>
            <person name="Nishiyama T."/>
            <person name="Sakayama H."/>
            <person name="Vries J.D."/>
            <person name="Buschmann H."/>
            <person name="Saint-Marcoux D."/>
            <person name="Ullrich K.K."/>
            <person name="Haas F.B."/>
            <person name="Vanderstraeten L."/>
            <person name="Becker D."/>
            <person name="Lang D."/>
            <person name="Vosolsobe S."/>
            <person name="Rombauts S."/>
            <person name="Wilhelmsson P.K.I."/>
            <person name="Janitza P."/>
            <person name="Kern R."/>
            <person name="Heyl A."/>
            <person name="Rumpler F."/>
            <person name="Villalobos L.I.A.C."/>
            <person name="Clay J.M."/>
            <person name="Skokan R."/>
            <person name="Toyoda A."/>
            <person name="Suzuki Y."/>
            <person name="Kagoshima H."/>
            <person name="Schijlen E."/>
            <person name="Tajeshwar N."/>
            <person name="Catarino B."/>
            <person name="Hetherington A.J."/>
            <person name="Saltykova A."/>
            <person name="Bonnot C."/>
            <person name="Breuninger H."/>
            <person name="Symeonidi A."/>
            <person name="Radhakrishnan G.V."/>
            <person name="Van Nieuwerburgh F."/>
            <person name="Deforce D."/>
            <person name="Chang C."/>
            <person name="Karol K.G."/>
            <person name="Hedrich R."/>
            <person name="Ulvskov P."/>
            <person name="Glockner G."/>
            <person name="Delwiche C.F."/>
            <person name="Petrasek J."/>
            <person name="Van de Peer Y."/>
            <person name="Friml J."/>
            <person name="Beilby M."/>
            <person name="Dolan L."/>
            <person name="Kohara Y."/>
            <person name="Sugano S."/>
            <person name="Fujiyama A."/>
            <person name="Delaux P.-M."/>
            <person name="Quint M."/>
            <person name="TheiBen G."/>
            <person name="Hagemann M."/>
            <person name="Harholt J."/>
            <person name="Dunand C."/>
            <person name="Zachgo S."/>
            <person name="Langdale J."/>
            <person name="Maumus F."/>
            <person name="Straeten D.V.D."/>
            <person name="Gould S.B."/>
            <person name="Rensing S.A."/>
        </authorList>
    </citation>
    <scope>NUCLEOTIDE SEQUENCE [LARGE SCALE GENOMIC DNA]</scope>
    <source>
        <strain evidence="4 5">S276</strain>
    </source>
</reference>
<feature type="compositionally biased region" description="Basic and acidic residues" evidence="2">
    <location>
        <begin position="1282"/>
        <end position="1294"/>
    </location>
</feature>
<accession>A0A388KHN6</accession>
<feature type="compositionally biased region" description="Basic and acidic residues" evidence="2">
    <location>
        <begin position="209"/>
        <end position="220"/>
    </location>
</feature>
<dbReference type="OMA" id="RSCWWEL"/>
<evidence type="ECO:0000256" key="2">
    <source>
        <dbReference type="SAM" id="MobiDB-lite"/>
    </source>
</evidence>
<comment type="similarity">
    <text evidence="1">Belongs to the CBF/MAK21 family.</text>
</comment>
<feature type="region of interest" description="Disordered" evidence="2">
    <location>
        <begin position="1"/>
        <end position="48"/>
    </location>
</feature>
<feature type="compositionally biased region" description="Basic and acidic residues" evidence="2">
    <location>
        <begin position="1303"/>
        <end position="1318"/>
    </location>
</feature>